<dbReference type="EMBL" id="BK062752">
    <property type="protein sequence ID" value="DAZ90949.1"/>
    <property type="molecule type" value="Genomic_DNA"/>
</dbReference>
<gene>
    <name evidence="1" type="ORF">ES702_05912</name>
</gene>
<proteinExistence type="predicted"/>
<dbReference type="Proteomes" id="UP001161480">
    <property type="component" value="Segment"/>
</dbReference>
<evidence type="ECO:0000313" key="1">
    <source>
        <dbReference type="EMBL" id="DAZ90949.1"/>
    </source>
</evidence>
<sequence length="140" mass="15990">MGNFNLGAFHILYGNTYCIENLLSLVSIKKTIIASTETTISLLTEILNTPSFLGDININIKAPIAEILYTYFIIDNERIPQPLVKGELYGFDLKENENFITINRLLSEKPNLKINFVNSNSYDIDIVIEIYLTKIRLRSK</sequence>
<evidence type="ECO:0000313" key="2">
    <source>
        <dbReference type="Proteomes" id="UP001161480"/>
    </source>
</evidence>
<reference evidence="1" key="1">
    <citation type="journal article" date="2022" name="Nat. Microbiol.">
        <title>Three families of Asgard archaeal viruses identified in metagenome-assembled genomes.</title>
        <authorList>
            <person name="Medvedeva S."/>
            <person name="Sun J."/>
            <person name="Yutin N."/>
            <person name="Koonin E.V."/>
            <person name="Nunoura T."/>
            <person name="Rinke C."/>
            <person name="Krupovic M."/>
        </authorList>
    </citation>
    <scope>NUCLEOTIDE SEQUENCE</scope>
</reference>
<name>A0A9N7AAV5_9VIRU</name>
<accession>A0A9N7AAV5</accession>
<keyword evidence="2" id="KW-1185">Reference proteome</keyword>
<organism evidence="1 2">
    <name type="scientific">Lokiarchaeia virus SkuldV3</name>
    <dbReference type="NCBI Taxonomy" id="2983915"/>
    <lineage>
        <taxon>Viruses</taxon>
        <taxon>Varidnaviria</taxon>
        <taxon>Abadenavirae</taxon>
        <taxon>Produgelaviricota</taxon>
        <taxon>Belvinaviricetes</taxon>
        <taxon>Atroposvirales</taxon>
        <taxon>Skuldviridae</taxon>
        <taxon>Delusorvirus</taxon>
        <taxon>Delusorvirus cascadiense</taxon>
    </lineage>
</organism>
<protein>
    <submittedName>
        <fullName evidence="1">Uncharacterized protein</fullName>
    </submittedName>
</protein>